<organism evidence="4 5">
    <name type="scientific">Trinickia fusca</name>
    <dbReference type="NCBI Taxonomy" id="2419777"/>
    <lineage>
        <taxon>Bacteria</taxon>
        <taxon>Pseudomonadati</taxon>
        <taxon>Pseudomonadota</taxon>
        <taxon>Betaproteobacteria</taxon>
        <taxon>Burkholderiales</taxon>
        <taxon>Burkholderiaceae</taxon>
        <taxon>Trinickia</taxon>
    </lineage>
</organism>
<dbReference type="OrthoDB" id="9811006at2"/>
<evidence type="ECO:0000313" key="5">
    <source>
        <dbReference type="Proteomes" id="UP000280434"/>
    </source>
</evidence>
<dbReference type="SMART" id="SM00867">
    <property type="entry name" value="YceI"/>
    <property type="match status" value="1"/>
</dbReference>
<dbReference type="Pfam" id="PF04264">
    <property type="entry name" value="YceI"/>
    <property type="match status" value="1"/>
</dbReference>
<dbReference type="PANTHER" id="PTHR34406:SF1">
    <property type="entry name" value="PROTEIN YCEI"/>
    <property type="match status" value="1"/>
</dbReference>
<sequence>MRATMARTITLAALAAGLASMPACVPVRVVTHTVSANEAAVPVGHYTLDPHHWSVTFNVEHLKYTRLDMRFDRAHATLDWQPGGLDASAVDATIDAGSVDTNDVLLDKIVKGPDLFDAATNPTIRFVGTQFARTGPAQGKLEGNLTIRGTTRPVTLDVTFNGYGANPLTKEDTLGFSAQGHFSRAQFGLATWFPAVGDEVRVRIEAEFVRHVNSSATDTTETPSAPEAASGAQAPQ</sequence>
<accession>A0A494XD23</accession>
<evidence type="ECO:0000313" key="4">
    <source>
        <dbReference type="EMBL" id="RKP48398.1"/>
    </source>
</evidence>
<name>A0A494XD23_9BURK</name>
<keyword evidence="5" id="KW-1185">Reference proteome</keyword>
<feature type="signal peptide" evidence="2">
    <location>
        <begin position="1"/>
        <end position="25"/>
    </location>
</feature>
<feature type="domain" description="Lipid/polyisoprenoid-binding YceI-like" evidence="3">
    <location>
        <begin position="45"/>
        <end position="209"/>
    </location>
</feature>
<evidence type="ECO:0000259" key="3">
    <source>
        <dbReference type="SMART" id="SM00867"/>
    </source>
</evidence>
<dbReference type="EMBL" id="RBZV01000004">
    <property type="protein sequence ID" value="RKP48398.1"/>
    <property type="molecule type" value="Genomic_DNA"/>
</dbReference>
<dbReference type="SUPFAM" id="SSF101874">
    <property type="entry name" value="YceI-like"/>
    <property type="match status" value="1"/>
</dbReference>
<dbReference type="AlphaFoldDB" id="A0A494XD23"/>
<feature type="compositionally biased region" description="Polar residues" evidence="1">
    <location>
        <begin position="214"/>
        <end position="223"/>
    </location>
</feature>
<dbReference type="Proteomes" id="UP000280434">
    <property type="component" value="Unassembled WGS sequence"/>
</dbReference>
<protein>
    <submittedName>
        <fullName evidence="4">Polyisoprenoid-binding protein</fullName>
    </submittedName>
</protein>
<feature type="chain" id="PRO_5019816136" evidence="2">
    <location>
        <begin position="26"/>
        <end position="236"/>
    </location>
</feature>
<dbReference type="Gene3D" id="2.40.128.110">
    <property type="entry name" value="Lipid/polyisoprenoid-binding, YceI-like"/>
    <property type="match status" value="1"/>
</dbReference>
<dbReference type="InterPro" id="IPR036761">
    <property type="entry name" value="TTHA0802/YceI-like_sf"/>
</dbReference>
<proteinExistence type="predicted"/>
<gene>
    <name evidence="4" type="ORF">D7S89_13900</name>
</gene>
<evidence type="ECO:0000256" key="1">
    <source>
        <dbReference type="SAM" id="MobiDB-lite"/>
    </source>
</evidence>
<reference evidence="4 5" key="1">
    <citation type="submission" date="2018-10" db="EMBL/GenBank/DDBJ databases">
        <title>Paraburkholderia sp. 7MK8-2, isolated from soil.</title>
        <authorList>
            <person name="Gao Z.-H."/>
            <person name="Qiu L.-H."/>
        </authorList>
    </citation>
    <scope>NUCLEOTIDE SEQUENCE [LARGE SCALE GENOMIC DNA]</scope>
    <source>
        <strain evidence="4 5">7MK8-2</strain>
    </source>
</reference>
<evidence type="ECO:0000256" key="2">
    <source>
        <dbReference type="SAM" id="SignalP"/>
    </source>
</evidence>
<dbReference type="PANTHER" id="PTHR34406">
    <property type="entry name" value="PROTEIN YCEI"/>
    <property type="match status" value="1"/>
</dbReference>
<comment type="caution">
    <text evidence="4">The sequence shown here is derived from an EMBL/GenBank/DDBJ whole genome shotgun (WGS) entry which is preliminary data.</text>
</comment>
<dbReference type="InterPro" id="IPR007372">
    <property type="entry name" value="Lipid/polyisoprenoid-bd_YceI"/>
</dbReference>
<feature type="region of interest" description="Disordered" evidence="1">
    <location>
        <begin position="214"/>
        <end position="236"/>
    </location>
</feature>
<keyword evidence="2" id="KW-0732">Signal</keyword>